<keyword evidence="7 13" id="KW-0479">Metal-binding</keyword>
<keyword evidence="6" id="KW-0812">Transmembrane</keyword>
<evidence type="ECO:0000256" key="14">
    <source>
        <dbReference type="RuleBase" id="RU000461"/>
    </source>
</evidence>
<reference evidence="15 16" key="1">
    <citation type="journal article" date="2018" name="Biotechnol. Biofuels">
        <title>Integrative visual omics of the white-rot fungus Polyporus brumalis exposes the biotechnological potential of its oxidative enzymes for delignifying raw plant biomass.</title>
        <authorList>
            <person name="Miyauchi S."/>
            <person name="Rancon A."/>
            <person name="Drula E."/>
            <person name="Hage H."/>
            <person name="Chaduli D."/>
            <person name="Favel A."/>
            <person name="Grisel S."/>
            <person name="Henrissat B."/>
            <person name="Herpoel-Gimbert I."/>
            <person name="Ruiz-Duenas F.J."/>
            <person name="Chevret D."/>
            <person name="Hainaut M."/>
            <person name="Lin J."/>
            <person name="Wang M."/>
            <person name="Pangilinan J."/>
            <person name="Lipzen A."/>
            <person name="Lesage-Meessen L."/>
            <person name="Navarro D."/>
            <person name="Riley R."/>
            <person name="Grigoriev I.V."/>
            <person name="Zhou S."/>
            <person name="Raouche S."/>
            <person name="Rosso M.N."/>
        </authorList>
    </citation>
    <scope>NUCLEOTIDE SEQUENCE [LARGE SCALE GENOMIC DNA]</scope>
    <source>
        <strain evidence="15 16">BRFM 1820</strain>
    </source>
</reference>
<dbReference type="Proteomes" id="UP000256964">
    <property type="component" value="Unassembled WGS sequence"/>
</dbReference>
<dbReference type="GO" id="GO:0020037">
    <property type="term" value="F:heme binding"/>
    <property type="evidence" value="ECO:0007669"/>
    <property type="project" value="InterPro"/>
</dbReference>
<evidence type="ECO:0000256" key="8">
    <source>
        <dbReference type="ARBA" id="ARBA00022989"/>
    </source>
</evidence>
<dbReference type="PANTHER" id="PTHR46300:SF7">
    <property type="entry name" value="P450, PUTATIVE (EUROFUNG)-RELATED"/>
    <property type="match status" value="1"/>
</dbReference>
<dbReference type="InterPro" id="IPR050364">
    <property type="entry name" value="Cytochrome_P450_fung"/>
</dbReference>
<dbReference type="PRINTS" id="PR00385">
    <property type="entry name" value="P450"/>
</dbReference>
<comment type="subcellular location">
    <subcellularLocation>
        <location evidence="2">Membrane</location>
        <topology evidence="2">Single-pass membrane protein</topology>
    </subcellularLocation>
</comment>
<sequence>MRYIPKWFPGAKFRRDAAGWHPWVLRMRNEPWEGAVESMREGVAVPSMVSELMDRVETSDDEEVAKDAATSVYLGGSDTASHLPSPEVRTAGSVMLTHLQTLSTLQAFFAAMATYPEIQKRAQAELDTIVGPHRLPTIKDEKLLPYVSALIKECLRWKVVTPLGVAHRSMEEDDYKGYRIPKGSVVVSNIWAYSRDLKHYADPEEFRPERFLKDGQLDHSVLDPSLMAFGYGRRVCPGKHFAQTTLFMLLSSILQTFSISLPTDDNRKPVPLSMKMTLGVISYFEPFKCIIKPRSAATETLIRTLQDEQQIAEVAKVEA</sequence>
<dbReference type="PROSITE" id="PS00086">
    <property type="entry name" value="CYTOCHROME_P450"/>
    <property type="match status" value="1"/>
</dbReference>
<dbReference type="GO" id="GO:0016020">
    <property type="term" value="C:membrane"/>
    <property type="evidence" value="ECO:0007669"/>
    <property type="project" value="UniProtKB-SubCell"/>
</dbReference>
<dbReference type="GO" id="GO:0005506">
    <property type="term" value="F:iron ion binding"/>
    <property type="evidence" value="ECO:0007669"/>
    <property type="project" value="InterPro"/>
</dbReference>
<evidence type="ECO:0000256" key="12">
    <source>
        <dbReference type="ARBA" id="ARBA00023136"/>
    </source>
</evidence>
<dbReference type="Pfam" id="PF00067">
    <property type="entry name" value="p450"/>
    <property type="match status" value="1"/>
</dbReference>
<keyword evidence="10 13" id="KW-0408">Iron</keyword>
<dbReference type="GO" id="GO:0004497">
    <property type="term" value="F:monooxygenase activity"/>
    <property type="evidence" value="ECO:0007669"/>
    <property type="project" value="UniProtKB-KW"/>
</dbReference>
<keyword evidence="5 13" id="KW-0349">Heme</keyword>
<dbReference type="SUPFAM" id="SSF48264">
    <property type="entry name" value="Cytochrome P450"/>
    <property type="match status" value="1"/>
</dbReference>
<evidence type="ECO:0000256" key="3">
    <source>
        <dbReference type="ARBA" id="ARBA00005179"/>
    </source>
</evidence>
<evidence type="ECO:0000256" key="4">
    <source>
        <dbReference type="ARBA" id="ARBA00010617"/>
    </source>
</evidence>
<evidence type="ECO:0000256" key="5">
    <source>
        <dbReference type="ARBA" id="ARBA00022617"/>
    </source>
</evidence>
<comment type="pathway">
    <text evidence="3">Secondary metabolite biosynthesis.</text>
</comment>
<dbReference type="PANTHER" id="PTHR46300">
    <property type="entry name" value="P450, PUTATIVE (EUROFUNG)-RELATED-RELATED"/>
    <property type="match status" value="1"/>
</dbReference>
<evidence type="ECO:0000256" key="2">
    <source>
        <dbReference type="ARBA" id="ARBA00004167"/>
    </source>
</evidence>
<evidence type="ECO:0000256" key="13">
    <source>
        <dbReference type="PIRSR" id="PIRSR602401-1"/>
    </source>
</evidence>
<evidence type="ECO:0000256" key="7">
    <source>
        <dbReference type="ARBA" id="ARBA00022723"/>
    </source>
</evidence>
<dbReference type="InterPro" id="IPR036396">
    <property type="entry name" value="Cyt_P450_sf"/>
</dbReference>
<dbReference type="GO" id="GO:0016705">
    <property type="term" value="F:oxidoreductase activity, acting on paired donors, with incorporation or reduction of molecular oxygen"/>
    <property type="evidence" value="ECO:0007669"/>
    <property type="project" value="InterPro"/>
</dbReference>
<keyword evidence="12" id="KW-0472">Membrane</keyword>
<dbReference type="InterPro" id="IPR002401">
    <property type="entry name" value="Cyt_P450_E_grp-I"/>
</dbReference>
<evidence type="ECO:0000313" key="15">
    <source>
        <dbReference type="EMBL" id="RDX44553.1"/>
    </source>
</evidence>
<feature type="binding site" description="axial binding residue" evidence="13">
    <location>
        <position position="236"/>
    </location>
    <ligand>
        <name>heme</name>
        <dbReference type="ChEBI" id="CHEBI:30413"/>
    </ligand>
    <ligandPart>
        <name>Fe</name>
        <dbReference type="ChEBI" id="CHEBI:18248"/>
    </ligandPart>
</feature>
<evidence type="ECO:0000256" key="11">
    <source>
        <dbReference type="ARBA" id="ARBA00023033"/>
    </source>
</evidence>
<name>A0A371CW90_9APHY</name>
<dbReference type="STRING" id="139420.A0A371CW90"/>
<dbReference type="OrthoDB" id="2789670at2759"/>
<proteinExistence type="inferred from homology"/>
<dbReference type="AlphaFoldDB" id="A0A371CW90"/>
<comment type="similarity">
    <text evidence="4 14">Belongs to the cytochrome P450 family.</text>
</comment>
<dbReference type="Gene3D" id="1.10.630.10">
    <property type="entry name" value="Cytochrome P450"/>
    <property type="match status" value="1"/>
</dbReference>
<dbReference type="EMBL" id="KZ857448">
    <property type="protein sequence ID" value="RDX44553.1"/>
    <property type="molecule type" value="Genomic_DNA"/>
</dbReference>
<evidence type="ECO:0000256" key="10">
    <source>
        <dbReference type="ARBA" id="ARBA00023004"/>
    </source>
</evidence>
<keyword evidence="8" id="KW-1133">Transmembrane helix</keyword>
<evidence type="ECO:0000256" key="9">
    <source>
        <dbReference type="ARBA" id="ARBA00023002"/>
    </source>
</evidence>
<comment type="cofactor">
    <cofactor evidence="1 13">
        <name>heme</name>
        <dbReference type="ChEBI" id="CHEBI:30413"/>
    </cofactor>
</comment>
<dbReference type="InterPro" id="IPR017972">
    <property type="entry name" value="Cyt_P450_CS"/>
</dbReference>
<keyword evidence="11 14" id="KW-0503">Monooxygenase</keyword>
<keyword evidence="16" id="KW-1185">Reference proteome</keyword>
<dbReference type="InterPro" id="IPR001128">
    <property type="entry name" value="Cyt_P450"/>
</dbReference>
<keyword evidence="9 14" id="KW-0560">Oxidoreductase</keyword>
<evidence type="ECO:0000313" key="16">
    <source>
        <dbReference type="Proteomes" id="UP000256964"/>
    </source>
</evidence>
<dbReference type="PRINTS" id="PR00463">
    <property type="entry name" value="EP450I"/>
</dbReference>
<gene>
    <name evidence="15" type="ORF">OH76DRAFT_1540158</name>
</gene>
<accession>A0A371CW90</accession>
<evidence type="ECO:0000256" key="1">
    <source>
        <dbReference type="ARBA" id="ARBA00001971"/>
    </source>
</evidence>
<evidence type="ECO:0000256" key="6">
    <source>
        <dbReference type="ARBA" id="ARBA00022692"/>
    </source>
</evidence>
<protein>
    <submittedName>
        <fullName evidence="15">Cytochrome P450</fullName>
    </submittedName>
</protein>
<organism evidence="15 16">
    <name type="scientific">Lentinus brumalis</name>
    <dbReference type="NCBI Taxonomy" id="2498619"/>
    <lineage>
        <taxon>Eukaryota</taxon>
        <taxon>Fungi</taxon>
        <taxon>Dikarya</taxon>
        <taxon>Basidiomycota</taxon>
        <taxon>Agaricomycotina</taxon>
        <taxon>Agaricomycetes</taxon>
        <taxon>Polyporales</taxon>
        <taxon>Polyporaceae</taxon>
        <taxon>Lentinus</taxon>
    </lineage>
</organism>